<evidence type="ECO:0000313" key="2">
    <source>
        <dbReference type="EMBL" id="ALB54903.1"/>
    </source>
</evidence>
<name>A0AAC8VQ44_9ENTR</name>
<organism evidence="2 4">
    <name type="scientific">Cronobacter universalis NCTC 9529</name>
    <dbReference type="NCBI Taxonomy" id="1074000"/>
    <lineage>
        <taxon>Bacteria</taxon>
        <taxon>Pseudomonadati</taxon>
        <taxon>Pseudomonadota</taxon>
        <taxon>Gammaproteobacteria</taxon>
        <taxon>Enterobacterales</taxon>
        <taxon>Enterobacteriaceae</taxon>
        <taxon>Cronobacter</taxon>
    </lineage>
</organism>
<feature type="domain" description="Glycosyltransferase 2-like" evidence="1">
    <location>
        <begin position="22"/>
        <end position="110"/>
    </location>
</feature>
<dbReference type="AlphaFoldDB" id="A0AAC8VQ44"/>
<dbReference type="Proteomes" id="UP000254849">
    <property type="component" value="Unassembled WGS sequence"/>
</dbReference>
<dbReference type="Gene3D" id="3.90.550.10">
    <property type="entry name" value="Spore Coat Polysaccharide Biosynthesis Protein SpsA, Chain A"/>
    <property type="match status" value="1"/>
</dbReference>
<reference evidence="4" key="1">
    <citation type="submission" date="2015-07" db="EMBL/GenBank/DDBJ databases">
        <authorList>
            <person name="Moine D."/>
            <person name="Kassam M."/>
        </authorList>
    </citation>
    <scope>NUCLEOTIDE SEQUENCE [LARGE SCALE GENOMIC DNA]</scope>
    <source>
        <strain evidence="4">NCTC 9529</strain>
    </source>
</reference>
<dbReference type="SUPFAM" id="SSF53448">
    <property type="entry name" value="Nucleotide-diphospho-sugar transferases"/>
    <property type="match status" value="1"/>
</dbReference>
<sequence length="485" mass="55251">MQVLINGIPYEPASARSSGIGIAITTHNRPDVLARALEQHQKHLPPGAVVVIVDDGSVPAAVAPEYARLIRHEQSQGIVASKNASIEALIDAGCEHLFLWDDDAWPIADDWHIPYIESPEPHLAYQFLDLAGPRKLNDLSVLYRDEKHIAYTGQRGVMLYYHRSAIEKVGGFDPVYGRGMYEHSDLALRIHNAGLTSWAYADVIGSGKLIYSLDEHESVERSVPKPERERQVSNNVKIHNERRDSGYTGWAPYRRQRNAVITTLLTSHPDPQRGTRMKPEQSLVARWSESIKGADAVILADEFEYSPPGQTTVRVPVVDMNVYFRRWLHIWQHLREHPEYRFVWCTDGTDVEMLLSPWEEMQPGVIYVGSEPKTYSDEWAIKNHPERVYQSFLKQYASDTMLNAGLLGGLREDVMEFAHRIVRLYYRIESERFWKKEGAARAVGDMIAFGIVAKFFGDRVITGPKVHTVFKTNGIGKETAWWQHK</sequence>
<reference evidence="4" key="2">
    <citation type="submission" date="2015-09" db="EMBL/GenBank/DDBJ databases">
        <title>Cronobacter genome sequencing and assembly.</title>
        <authorList>
            <person name="Descombes P."/>
            <person name="Baert L."/>
            <person name="Ngom-Bru C."/>
            <person name="Barretto C."/>
        </authorList>
    </citation>
    <scope>NUCLEOTIDE SEQUENCE [LARGE SCALE GENOMIC DNA]</scope>
    <source>
        <strain evidence="4">NCTC 9529</strain>
    </source>
</reference>
<keyword evidence="5" id="KW-1185">Reference proteome</keyword>
<dbReference type="InterPro" id="IPR001173">
    <property type="entry name" value="Glyco_trans_2-like"/>
</dbReference>
<dbReference type="EMBL" id="CP012257">
    <property type="protein sequence ID" value="ALB54903.1"/>
    <property type="molecule type" value="Genomic_DNA"/>
</dbReference>
<reference evidence="3 5" key="4">
    <citation type="submission" date="2018-06" db="EMBL/GenBank/DDBJ databases">
        <authorList>
            <consortium name="Pathogen Informatics"/>
            <person name="Doyle S."/>
        </authorList>
    </citation>
    <scope>NUCLEOTIDE SEQUENCE [LARGE SCALE GENOMIC DNA]</scope>
    <source>
        <strain evidence="5">NCTC 9529</strain>
        <strain evidence="3">NCTC9529</strain>
    </source>
</reference>
<accession>A0AAC8VQ44</accession>
<reference evidence="2 4" key="3">
    <citation type="journal article" date="2016" name="Genome Announc.">
        <title>Fully Closed Genome Sequences of Five Type Strains of the Genus Cronobacter and One Cronobacter sakazakii Strain.</title>
        <authorList>
            <person name="Moine D."/>
            <person name="Kassam M."/>
            <person name="Baert L."/>
            <person name="Tang Y."/>
            <person name="Barretto C."/>
            <person name="Ngom Bru C."/>
            <person name="Klijn A."/>
            <person name="Descombes P."/>
        </authorList>
    </citation>
    <scope>NUCLEOTIDE SEQUENCE [LARGE SCALE GENOMIC DNA]</scope>
    <source>
        <strain evidence="2 4">NCTC 9529</strain>
    </source>
</reference>
<dbReference type="InterPro" id="IPR029044">
    <property type="entry name" value="Nucleotide-diphossugar_trans"/>
</dbReference>
<dbReference type="KEGG" id="cui:AFK65_09585"/>
<dbReference type="Pfam" id="PF00535">
    <property type="entry name" value="Glycos_transf_2"/>
    <property type="match status" value="1"/>
</dbReference>
<evidence type="ECO:0000313" key="4">
    <source>
        <dbReference type="Proteomes" id="UP000061974"/>
    </source>
</evidence>
<proteinExistence type="predicted"/>
<gene>
    <name evidence="2" type="ORF">AFK65_09585</name>
    <name evidence="3" type="ORF">NCTC9529_01965</name>
</gene>
<evidence type="ECO:0000259" key="1">
    <source>
        <dbReference type="Pfam" id="PF00535"/>
    </source>
</evidence>
<evidence type="ECO:0000313" key="5">
    <source>
        <dbReference type="Proteomes" id="UP000254849"/>
    </source>
</evidence>
<dbReference type="Proteomes" id="UP000061974">
    <property type="component" value="Chromosome"/>
</dbReference>
<evidence type="ECO:0000313" key="3">
    <source>
        <dbReference type="EMBL" id="STD07355.1"/>
    </source>
</evidence>
<dbReference type="RefSeq" id="WP_032804393.1">
    <property type="nucleotide sequence ID" value="NZ_AJKW01000009.1"/>
</dbReference>
<protein>
    <submittedName>
        <fullName evidence="2 3">Glycosyltransferase</fullName>
    </submittedName>
</protein>
<dbReference type="EMBL" id="UFYH01000001">
    <property type="protein sequence ID" value="STD07355.1"/>
    <property type="molecule type" value="Genomic_DNA"/>
</dbReference>